<dbReference type="Gene3D" id="2.30.30.100">
    <property type="match status" value="1"/>
</dbReference>
<gene>
    <name evidence="2" type="primary">birA</name>
    <name evidence="4" type="ORF">SAMN02745724_04469</name>
</gene>
<comment type="function">
    <text evidence="2">Acts both as a biotin--[acetyl-CoA-carboxylase] ligase and a biotin-operon repressor. In the presence of ATP, BirA activates biotin to form the BirA-biotinyl-5'-adenylate (BirA-bio-5'-AMP or holoBirA) complex. HoloBirA can either transfer the biotinyl moiety to the biotin carboxyl carrier protein (BCCP) subunit of acetyl-CoA carboxylase, or bind to the biotin operator site and inhibit transcription of the operon.</text>
</comment>
<sequence>MKAPQGNKLAILNYLEQAQLATGKFISGQWLGDELEISRAAVAKHIQSLQEMGLDIFKVSGKGYRLSNELNLLNSKKVLNYYSSLTHCETKLEVHPVIDSTNSELMRRIQKGDSLESGTVIVAQMQTAGRGRRGRTWQSPFGANLYYSYYWLLDDGLQAAMGLSIVVGIAIYDTLEKLFGIKVQLKWPNDILVNDKKLAGVLVELDGQPQGPCKLVIGIGLNIKMPESYSEHIDQPWTDLSLLNQNNGVIDKNKLVAQLTHCLEIRLDEYRTEGLLNMHKEWNQLHAFQDQLVTLATGKRNWQGVCEGIDAQGGIKIRQDGEVKSYFGGEISLRKAT</sequence>
<feature type="DNA-binding region" description="H-T-H motif" evidence="2">
    <location>
        <begin position="28"/>
        <end position="47"/>
    </location>
</feature>
<keyword evidence="2" id="KW-0547">Nucleotide-binding</keyword>
<keyword evidence="5" id="KW-1185">Reference proteome</keyword>
<dbReference type="EMBL" id="FOLO01000056">
    <property type="protein sequence ID" value="SFD42068.1"/>
    <property type="molecule type" value="Genomic_DNA"/>
</dbReference>
<comment type="similarity">
    <text evidence="2">Belongs to the biotin--protein ligase family.</text>
</comment>
<dbReference type="InterPro" id="IPR013196">
    <property type="entry name" value="HTH_11"/>
</dbReference>
<dbReference type="Pfam" id="PF08279">
    <property type="entry name" value="HTH_11"/>
    <property type="match status" value="1"/>
</dbReference>
<evidence type="ECO:0000313" key="4">
    <source>
        <dbReference type="EMBL" id="SFD42068.1"/>
    </source>
</evidence>
<feature type="domain" description="BPL/LPL catalytic" evidence="3">
    <location>
        <begin position="76"/>
        <end position="271"/>
    </location>
</feature>
<keyword evidence="2" id="KW-0805">Transcription regulation</keyword>
<dbReference type="NCBIfam" id="TIGR00121">
    <property type="entry name" value="birA_ligase"/>
    <property type="match status" value="1"/>
</dbReference>
<dbReference type="STRING" id="1123010.SAMN02745724_04469"/>
<evidence type="ECO:0000259" key="3">
    <source>
        <dbReference type="PROSITE" id="PS51733"/>
    </source>
</evidence>
<dbReference type="InterPro" id="IPR004143">
    <property type="entry name" value="BPL_LPL_catalytic"/>
</dbReference>
<dbReference type="InterPro" id="IPR045864">
    <property type="entry name" value="aa-tRNA-synth_II/BPL/LPL"/>
</dbReference>
<feature type="binding site" evidence="2">
    <location>
        <begin position="100"/>
        <end position="102"/>
    </location>
    <ligand>
        <name>biotin</name>
        <dbReference type="ChEBI" id="CHEBI:57586"/>
    </ligand>
</feature>
<dbReference type="InterPro" id="IPR036390">
    <property type="entry name" value="WH_DNA-bd_sf"/>
</dbReference>
<dbReference type="InterPro" id="IPR008988">
    <property type="entry name" value="Transcriptional_repressor_C"/>
</dbReference>
<reference evidence="4 5" key="1">
    <citation type="submission" date="2016-10" db="EMBL/GenBank/DDBJ databases">
        <authorList>
            <person name="de Groot N.N."/>
        </authorList>
    </citation>
    <scope>NUCLEOTIDE SEQUENCE [LARGE SCALE GENOMIC DNA]</scope>
    <source>
        <strain evidence="4 5">DSM 6059</strain>
    </source>
</reference>
<dbReference type="GO" id="GO:0003677">
    <property type="term" value="F:DNA binding"/>
    <property type="evidence" value="ECO:0007669"/>
    <property type="project" value="UniProtKB-UniRule"/>
</dbReference>
<organism evidence="4 5">
    <name type="scientific">Pseudoalteromonas denitrificans DSM 6059</name>
    <dbReference type="NCBI Taxonomy" id="1123010"/>
    <lineage>
        <taxon>Bacteria</taxon>
        <taxon>Pseudomonadati</taxon>
        <taxon>Pseudomonadota</taxon>
        <taxon>Gammaproteobacteria</taxon>
        <taxon>Alteromonadales</taxon>
        <taxon>Pseudoalteromonadaceae</taxon>
        <taxon>Pseudoalteromonas</taxon>
    </lineage>
</organism>
<keyword evidence="2" id="KW-0804">Transcription</keyword>
<dbReference type="AlphaFoldDB" id="A0A1I1SBU7"/>
<protein>
    <recommendedName>
        <fullName evidence="2">Bifunctional ligase/repressor BirA</fullName>
    </recommendedName>
    <alternativeName>
        <fullName evidence="2">Biotin operon repressor</fullName>
    </alternativeName>
    <alternativeName>
        <fullName evidence="2">Biotin--[acetyl-CoA-carboxylase] ligase</fullName>
        <ecNumber evidence="2">6.3.4.15</ecNumber>
    </alternativeName>
    <alternativeName>
        <fullName evidence="2">Biotin--protein ligase</fullName>
    </alternativeName>
    <alternativeName>
        <fullName evidence="2">Biotin-[acetyl-CoA carboxylase] synthetase</fullName>
    </alternativeName>
</protein>
<evidence type="ECO:0000313" key="5">
    <source>
        <dbReference type="Proteomes" id="UP000198862"/>
    </source>
</evidence>
<keyword evidence="2" id="KW-0678">Repressor</keyword>
<dbReference type="InterPro" id="IPR036388">
    <property type="entry name" value="WH-like_DNA-bd_sf"/>
</dbReference>
<feature type="binding site" evidence="2">
    <location>
        <position position="126"/>
    </location>
    <ligand>
        <name>biotin</name>
        <dbReference type="ChEBI" id="CHEBI:57586"/>
    </ligand>
</feature>
<dbReference type="Gene3D" id="3.30.930.10">
    <property type="entry name" value="Bira Bifunctional Protein, Domain 2"/>
    <property type="match status" value="1"/>
</dbReference>
<proteinExistence type="inferred from homology"/>
<evidence type="ECO:0000256" key="1">
    <source>
        <dbReference type="ARBA" id="ARBA00022598"/>
    </source>
</evidence>
<dbReference type="HAMAP" id="MF_00978">
    <property type="entry name" value="Bifunct_BirA"/>
    <property type="match status" value="1"/>
</dbReference>
<dbReference type="Proteomes" id="UP000198862">
    <property type="component" value="Unassembled WGS sequence"/>
</dbReference>
<dbReference type="PANTHER" id="PTHR12835:SF5">
    <property type="entry name" value="BIOTIN--PROTEIN LIGASE"/>
    <property type="match status" value="1"/>
</dbReference>
<dbReference type="Gene3D" id="1.10.10.10">
    <property type="entry name" value="Winged helix-like DNA-binding domain superfamily/Winged helix DNA-binding domain"/>
    <property type="match status" value="1"/>
</dbReference>
<dbReference type="GO" id="GO:0006355">
    <property type="term" value="P:regulation of DNA-templated transcription"/>
    <property type="evidence" value="ECO:0007669"/>
    <property type="project" value="UniProtKB-UniRule"/>
</dbReference>
<feature type="binding site" evidence="2">
    <location>
        <position position="197"/>
    </location>
    <ligand>
        <name>biotin</name>
        <dbReference type="ChEBI" id="CHEBI:57586"/>
    </ligand>
</feature>
<dbReference type="SUPFAM" id="SSF46785">
    <property type="entry name" value="Winged helix' DNA-binding domain"/>
    <property type="match status" value="1"/>
</dbReference>
<dbReference type="GO" id="GO:0004077">
    <property type="term" value="F:biotin--[biotin carboxyl-carrier protein] ligase activity"/>
    <property type="evidence" value="ECO:0007669"/>
    <property type="project" value="UniProtKB-UniRule"/>
</dbReference>
<dbReference type="EC" id="6.3.4.15" evidence="2"/>
<dbReference type="SUPFAM" id="SSF55681">
    <property type="entry name" value="Class II aaRS and biotin synthetases"/>
    <property type="match status" value="1"/>
</dbReference>
<dbReference type="GO" id="GO:0005737">
    <property type="term" value="C:cytoplasm"/>
    <property type="evidence" value="ECO:0007669"/>
    <property type="project" value="TreeGrafter"/>
</dbReference>
<accession>A0A1I1SBU7</accession>
<dbReference type="InterPro" id="IPR004408">
    <property type="entry name" value="Biotin_CoA_COase_ligase"/>
</dbReference>
<dbReference type="Pfam" id="PF03099">
    <property type="entry name" value="BPL_LplA_LipB"/>
    <property type="match status" value="1"/>
</dbReference>
<keyword evidence="1 2" id="KW-0436">Ligase</keyword>
<keyword evidence="2" id="KW-0092">Biotin</keyword>
<comment type="catalytic activity">
    <reaction evidence="2">
        <text>biotin + L-lysyl-[protein] + ATP = N(6)-biotinyl-L-lysyl-[protein] + AMP + diphosphate + H(+)</text>
        <dbReference type="Rhea" id="RHEA:11756"/>
        <dbReference type="Rhea" id="RHEA-COMP:9752"/>
        <dbReference type="Rhea" id="RHEA-COMP:10505"/>
        <dbReference type="ChEBI" id="CHEBI:15378"/>
        <dbReference type="ChEBI" id="CHEBI:29969"/>
        <dbReference type="ChEBI" id="CHEBI:30616"/>
        <dbReference type="ChEBI" id="CHEBI:33019"/>
        <dbReference type="ChEBI" id="CHEBI:57586"/>
        <dbReference type="ChEBI" id="CHEBI:83144"/>
        <dbReference type="ChEBI" id="CHEBI:456215"/>
        <dbReference type="EC" id="6.3.4.15"/>
    </reaction>
</comment>
<evidence type="ECO:0000256" key="2">
    <source>
        <dbReference type="HAMAP-Rule" id="MF_00978"/>
    </source>
</evidence>
<dbReference type="InterPro" id="IPR030855">
    <property type="entry name" value="Bifunct_BirA"/>
</dbReference>
<keyword evidence="2" id="KW-0067">ATP-binding</keyword>
<dbReference type="OrthoDB" id="9807064at2"/>
<dbReference type="CDD" id="cd16442">
    <property type="entry name" value="BPL"/>
    <property type="match status" value="1"/>
</dbReference>
<dbReference type="GO" id="GO:0005524">
    <property type="term" value="F:ATP binding"/>
    <property type="evidence" value="ECO:0007669"/>
    <property type="project" value="UniProtKB-UniRule"/>
</dbReference>
<name>A0A1I1SBU7_9GAMM</name>
<dbReference type="PANTHER" id="PTHR12835">
    <property type="entry name" value="BIOTIN PROTEIN LIGASE"/>
    <property type="match status" value="1"/>
</dbReference>
<dbReference type="RefSeq" id="WP_091989969.1">
    <property type="nucleotide sequence ID" value="NZ_FOLO01000056.1"/>
</dbReference>
<dbReference type="PROSITE" id="PS51733">
    <property type="entry name" value="BPL_LPL_CATALYTIC"/>
    <property type="match status" value="1"/>
</dbReference>
<dbReference type="SUPFAM" id="SSF50037">
    <property type="entry name" value="C-terminal domain of transcriptional repressors"/>
    <property type="match status" value="1"/>
</dbReference>
<feature type="binding site" evidence="2">
    <location>
        <begin position="130"/>
        <end position="132"/>
    </location>
    <ligand>
        <name>biotin</name>
        <dbReference type="ChEBI" id="CHEBI:57586"/>
    </ligand>
</feature>
<keyword evidence="2" id="KW-0238">DNA-binding</keyword>
<dbReference type="NCBIfam" id="NF008847">
    <property type="entry name" value="PRK11886.1-2"/>
    <property type="match status" value="1"/>
</dbReference>